<protein>
    <submittedName>
        <fullName evidence="2">MmcB family DNA repair protein</fullName>
    </submittedName>
</protein>
<comment type="caution">
    <text evidence="2">The sequence shown here is derived from an EMBL/GenBank/DDBJ whole genome shotgun (WGS) entry which is preliminary data.</text>
</comment>
<feature type="coiled-coil region" evidence="1">
    <location>
        <begin position="191"/>
        <end position="218"/>
    </location>
</feature>
<dbReference type="EMBL" id="JBHTOP010000001">
    <property type="protein sequence ID" value="MFD1670481.1"/>
    <property type="molecule type" value="Genomic_DNA"/>
</dbReference>
<evidence type="ECO:0000256" key="1">
    <source>
        <dbReference type="SAM" id="Coils"/>
    </source>
</evidence>
<accession>A0ABW4J2A2</accession>
<keyword evidence="3" id="KW-1185">Reference proteome</keyword>
<dbReference type="RefSeq" id="WP_125714543.1">
    <property type="nucleotide sequence ID" value="NZ_JBHTOP010000001.1"/>
</dbReference>
<reference evidence="3" key="1">
    <citation type="journal article" date="2019" name="Int. J. Syst. Evol. Microbiol.">
        <title>The Global Catalogue of Microorganisms (GCM) 10K type strain sequencing project: providing services to taxonomists for standard genome sequencing and annotation.</title>
        <authorList>
            <consortium name="The Broad Institute Genomics Platform"/>
            <consortium name="The Broad Institute Genome Sequencing Center for Infectious Disease"/>
            <person name="Wu L."/>
            <person name="Ma J."/>
        </authorList>
    </citation>
    <scope>NUCLEOTIDE SEQUENCE [LARGE SCALE GENOMIC DNA]</scope>
    <source>
        <strain evidence="3">CCM 8896</strain>
    </source>
</reference>
<evidence type="ECO:0000313" key="3">
    <source>
        <dbReference type="Proteomes" id="UP001597267"/>
    </source>
</evidence>
<name>A0ABW4J2A2_9LACO</name>
<keyword evidence="1" id="KW-0175">Coiled coil</keyword>
<gene>
    <name evidence="2" type="ORF">ACFQ5M_00050</name>
</gene>
<evidence type="ECO:0000313" key="2">
    <source>
        <dbReference type="EMBL" id="MFD1670481.1"/>
    </source>
</evidence>
<sequence length="239" mass="27536">MKTNETLDMEKTLYAYCRQLLHTVVEEVSLPNDCGIVDTLSLSPENEFTCYELKVTKADFHSNAKLSFIGNYNYFVLPRHLVPKVIDDVPDNVGVLVFDYFEPALVTSRHLTVPGYFTPMKKPLHQPLSLDYDLLLTHFIHSLNREVDKAKRIATGLKSYPSKQLLEELNKRRDQGRFDDLTENAYTHFFAETTQQEITALSTEVNALKTLLTQQQQQLWRLTQQQPKLPFFDGGAHDL</sequence>
<proteinExistence type="predicted"/>
<organism evidence="2 3">
    <name type="scientific">Agrilactobacillus yilanensis</name>
    <dbReference type="NCBI Taxonomy" id="2485997"/>
    <lineage>
        <taxon>Bacteria</taxon>
        <taxon>Bacillati</taxon>
        <taxon>Bacillota</taxon>
        <taxon>Bacilli</taxon>
        <taxon>Lactobacillales</taxon>
        <taxon>Lactobacillaceae</taxon>
        <taxon>Agrilactobacillus</taxon>
    </lineage>
</organism>
<dbReference type="Proteomes" id="UP001597267">
    <property type="component" value="Unassembled WGS sequence"/>
</dbReference>